<reference evidence="2 3" key="1">
    <citation type="submission" date="2019-04" db="EMBL/GenBank/DDBJ databases">
        <title>Genomic characterization of Staphylococcus petrasii strains.</title>
        <authorList>
            <person name="Vrbovska V."/>
            <person name="Kovarovic V."/>
            <person name="Maslanova I."/>
            <person name="Indrakova A."/>
            <person name="Petras P."/>
            <person name="Sedo O."/>
            <person name="Svec P."/>
            <person name="Fisarova L."/>
            <person name="Sedlacek I."/>
            <person name="Doskar J."/>
            <person name="Pantucek R."/>
        </authorList>
    </citation>
    <scope>NUCLEOTIDE SEQUENCE [LARGE SCALE GENOMIC DNA]</scope>
    <source>
        <strain evidence="2 3">CCM 8529</strain>
        <plasmid evidence="2">pVVSR2</plasmid>
    </source>
</reference>
<keyword evidence="2" id="KW-0067">ATP-binding</keyword>
<dbReference type="GeneID" id="39460869"/>
<evidence type="ECO:0000313" key="2">
    <source>
        <dbReference type="EMBL" id="TGN21969.1"/>
    </source>
</evidence>
<accession>A0A4Z1BAF9</accession>
<keyword evidence="3" id="KW-1185">Reference proteome</keyword>
<name>A0A4Z1BAF9_9STAP</name>
<dbReference type="Proteomes" id="UP000297459">
    <property type="component" value="Unassembled WGS sequence"/>
</dbReference>
<organism evidence="2 3">
    <name type="scientific">Staphylococcus pragensis</name>
    <dbReference type="NCBI Taxonomy" id="1611836"/>
    <lineage>
        <taxon>Bacteria</taxon>
        <taxon>Bacillati</taxon>
        <taxon>Bacillota</taxon>
        <taxon>Bacilli</taxon>
        <taxon>Bacillales</taxon>
        <taxon>Staphylococcaceae</taxon>
        <taxon>Staphylococcus</taxon>
    </lineage>
</organism>
<proteinExistence type="predicted"/>
<evidence type="ECO:0000259" key="1">
    <source>
        <dbReference type="Pfam" id="PF04326"/>
    </source>
</evidence>
<dbReference type="EMBL" id="SRPJ01000014">
    <property type="protein sequence ID" value="TGN21969.1"/>
    <property type="molecule type" value="Genomic_DNA"/>
</dbReference>
<dbReference type="Gene3D" id="3.30.950.30">
    <property type="entry name" value="Schlafen, AAA domain"/>
    <property type="match status" value="1"/>
</dbReference>
<comment type="caution">
    <text evidence="2">The sequence shown here is derived from an EMBL/GenBank/DDBJ whole genome shotgun (WGS) entry which is preliminary data.</text>
</comment>
<gene>
    <name evidence="2" type="ORF">E2558_12125</name>
</gene>
<evidence type="ECO:0000313" key="3">
    <source>
        <dbReference type="Proteomes" id="UP000297459"/>
    </source>
</evidence>
<dbReference type="Pfam" id="PF04326">
    <property type="entry name" value="SLFN_AlbA_2"/>
    <property type="match status" value="1"/>
</dbReference>
<dbReference type="InterPro" id="IPR038461">
    <property type="entry name" value="Schlafen_AlbA_2_dom_sf"/>
</dbReference>
<dbReference type="GO" id="GO:0005524">
    <property type="term" value="F:ATP binding"/>
    <property type="evidence" value="ECO:0007669"/>
    <property type="project" value="UniProtKB-KW"/>
</dbReference>
<sequence>MTIENEIKEILKELPNENSRLDYKQIEYTKEKKDEFIKDILAMLNSIDSYNENKFIIFGVSDDKKIIGLKKEMFDDGHYQNIIDVYVKPRPKIETGQIEYNDKKVGYIAINSNNLETPYELKKELKIKKSSLFEGLSFIRKGSTNTPILQEERERLILKKTEKNPNNKNLFTALNQKDHASKELYYKDKSERGTKKVDPSNNNGEFTIGELSYEFKMRLQVASNEIARIMEAGTIKIARIKNYKDNDIYYELQENLKNPENIIKRLDTSSWIRDFTIKDLAILINNHGRIAEIIFKEIKSESHGSERNLIEIEWNIPEIN</sequence>
<dbReference type="RefSeq" id="WP_002489619.1">
    <property type="nucleotide sequence ID" value="NZ_SRPJ01000014.1"/>
</dbReference>
<dbReference type="InterPro" id="IPR007421">
    <property type="entry name" value="Schlafen_AlbA_2_dom"/>
</dbReference>
<protein>
    <submittedName>
        <fullName evidence="2">ATP-binding protein</fullName>
    </submittedName>
</protein>
<keyword evidence="2" id="KW-0614">Plasmid</keyword>
<geneLocation type="plasmid" evidence="2">
    <name>pVVSR2</name>
</geneLocation>
<feature type="domain" description="Schlafen AlbA-2" evidence="1">
    <location>
        <begin position="17"/>
        <end position="147"/>
    </location>
</feature>
<keyword evidence="2" id="KW-0547">Nucleotide-binding</keyword>
<dbReference type="AlphaFoldDB" id="A0A4Z1BAF9"/>